<evidence type="ECO:0000313" key="3">
    <source>
        <dbReference type="EMBL" id="NYG59669.1"/>
    </source>
</evidence>
<evidence type="ECO:0000313" key="4">
    <source>
        <dbReference type="Proteomes" id="UP000540656"/>
    </source>
</evidence>
<dbReference type="Pfam" id="PF19040">
    <property type="entry name" value="SGNH"/>
    <property type="match status" value="1"/>
</dbReference>
<dbReference type="AlphaFoldDB" id="A0A7Y9UU08"/>
<proteinExistence type="predicted"/>
<dbReference type="RefSeq" id="WP_179502691.1">
    <property type="nucleotide sequence ID" value="NZ_JACCAA010000001.1"/>
</dbReference>
<accession>A0A7Y9UU08</accession>
<feature type="chain" id="PRO_5031031142" description="SGNH domain-containing protein" evidence="1">
    <location>
        <begin position="38"/>
        <end position="244"/>
    </location>
</feature>
<keyword evidence="1" id="KW-0732">Signal</keyword>
<name>A0A7Y9UU08_9ACTN</name>
<keyword evidence="4" id="KW-1185">Reference proteome</keyword>
<evidence type="ECO:0000256" key="1">
    <source>
        <dbReference type="SAM" id="SignalP"/>
    </source>
</evidence>
<gene>
    <name evidence="3" type="ORF">BJ980_002592</name>
</gene>
<dbReference type="InterPro" id="IPR043968">
    <property type="entry name" value="SGNH"/>
</dbReference>
<reference evidence="3 4" key="1">
    <citation type="submission" date="2020-07" db="EMBL/GenBank/DDBJ databases">
        <title>Sequencing the genomes of 1000 actinobacteria strains.</title>
        <authorList>
            <person name="Klenk H.-P."/>
        </authorList>
    </citation>
    <scope>NUCLEOTIDE SEQUENCE [LARGE SCALE GENOMIC DNA]</scope>
    <source>
        <strain evidence="3 4">DSM 23819</strain>
    </source>
</reference>
<evidence type="ECO:0000259" key="2">
    <source>
        <dbReference type="Pfam" id="PF19040"/>
    </source>
</evidence>
<protein>
    <recommendedName>
        <fullName evidence="2">SGNH domain-containing protein</fullName>
    </recommendedName>
</protein>
<comment type="caution">
    <text evidence="3">The sequence shown here is derived from an EMBL/GenBank/DDBJ whole genome shotgun (WGS) entry which is preliminary data.</text>
</comment>
<sequence length="244" mass="26920">MTPLGSVPTRRRRVRCTRLVAALVSVLVIGMPPPGTAAPIPYRPNDKPFVYATGEHRPADATKPLWSSYGSRSSKSRVVYLVGDSMAAQHADGLRAATKSRGWGFKPRTRSGRPFILPAADSYNKALYRQIHRDRARRPIVVLSGIRSSRAQLNGTLWRLRYVGADVVFATATTLSRTTSASSTAPMRTVAREKDVPLLETDEIADRGYVQKGVVVWRGVGNHTTGSFSRRLLTWHDNKLIGRA</sequence>
<dbReference type="EMBL" id="JACCAA010000001">
    <property type="protein sequence ID" value="NYG59669.1"/>
    <property type="molecule type" value="Genomic_DNA"/>
</dbReference>
<dbReference type="Proteomes" id="UP000540656">
    <property type="component" value="Unassembled WGS sequence"/>
</dbReference>
<feature type="domain" description="SGNH" evidence="2">
    <location>
        <begin position="66"/>
        <end position="146"/>
    </location>
</feature>
<feature type="signal peptide" evidence="1">
    <location>
        <begin position="1"/>
        <end position="37"/>
    </location>
</feature>
<organism evidence="3 4">
    <name type="scientific">Nocardioides daedukensis</name>
    <dbReference type="NCBI Taxonomy" id="634462"/>
    <lineage>
        <taxon>Bacteria</taxon>
        <taxon>Bacillati</taxon>
        <taxon>Actinomycetota</taxon>
        <taxon>Actinomycetes</taxon>
        <taxon>Propionibacteriales</taxon>
        <taxon>Nocardioidaceae</taxon>
        <taxon>Nocardioides</taxon>
    </lineage>
</organism>